<organism evidence="2 3">
    <name type="scientific">Deinococcus peraridilitoris (strain DSM 19664 / LMG 22246 / CIP 109416 / KR-200)</name>
    <dbReference type="NCBI Taxonomy" id="937777"/>
    <lineage>
        <taxon>Bacteria</taxon>
        <taxon>Thermotogati</taxon>
        <taxon>Deinococcota</taxon>
        <taxon>Deinococci</taxon>
        <taxon>Deinococcales</taxon>
        <taxon>Deinococcaceae</taxon>
        <taxon>Deinococcus</taxon>
    </lineage>
</organism>
<proteinExistence type="predicted"/>
<dbReference type="Proteomes" id="UP000010467">
    <property type="component" value="Chromosome"/>
</dbReference>
<feature type="transmembrane region" description="Helical" evidence="1">
    <location>
        <begin position="112"/>
        <end position="133"/>
    </location>
</feature>
<dbReference type="STRING" id="937777.Deipe_2595"/>
<dbReference type="EMBL" id="CP003382">
    <property type="protein sequence ID" value="AFZ68060.1"/>
    <property type="molecule type" value="Genomic_DNA"/>
</dbReference>
<gene>
    <name evidence="2" type="ordered locus">Deipe_2595</name>
</gene>
<dbReference type="HOGENOM" id="CLU_1882331_0_0_0"/>
<dbReference type="PATRIC" id="fig|937777.3.peg.2603"/>
<feature type="transmembrane region" description="Helical" evidence="1">
    <location>
        <begin position="65"/>
        <end position="91"/>
    </location>
</feature>
<protein>
    <submittedName>
        <fullName evidence="2">Uncharacterized protein</fullName>
    </submittedName>
</protein>
<accession>L0A4X2</accession>
<keyword evidence="1" id="KW-1133">Transmembrane helix</keyword>
<dbReference type="RefSeq" id="WP_015236362.1">
    <property type="nucleotide sequence ID" value="NC_019793.1"/>
</dbReference>
<sequence>MRDIKPARAAARAAVQLPENQLPEYQLVRALAVVALTLAALFALHLHAASWLAALTFSESWRFMLQWLVTLFALLLTVAGSAAFWVSTTLLRRLRILVPSQVSSRRESGLRQAIVAGLISLTSGLYALLQVWAGH</sequence>
<reference evidence="3" key="1">
    <citation type="submission" date="2012-03" db="EMBL/GenBank/DDBJ databases">
        <title>Complete sequence of chromosome of Deinococcus peraridilitoris DSM 19664.</title>
        <authorList>
            <person name="Lucas S."/>
            <person name="Copeland A."/>
            <person name="Lapidus A."/>
            <person name="Glavina del Rio T."/>
            <person name="Dalin E."/>
            <person name="Tice H."/>
            <person name="Bruce D."/>
            <person name="Goodwin L."/>
            <person name="Pitluck S."/>
            <person name="Peters L."/>
            <person name="Mikhailova N."/>
            <person name="Lu M."/>
            <person name="Kyrpides N."/>
            <person name="Mavromatis K."/>
            <person name="Ivanova N."/>
            <person name="Brettin T."/>
            <person name="Detter J.C."/>
            <person name="Han C."/>
            <person name="Larimer F."/>
            <person name="Land M."/>
            <person name="Hauser L."/>
            <person name="Markowitz V."/>
            <person name="Cheng J.-F."/>
            <person name="Hugenholtz P."/>
            <person name="Woyke T."/>
            <person name="Wu D."/>
            <person name="Pukall R."/>
            <person name="Steenblock K."/>
            <person name="Brambilla E."/>
            <person name="Klenk H.-P."/>
            <person name="Eisen J.A."/>
        </authorList>
    </citation>
    <scope>NUCLEOTIDE SEQUENCE [LARGE SCALE GENOMIC DNA]</scope>
    <source>
        <strain evidence="3">DSM 19664 / LMG 22246 / CIP 109416 / KR-200</strain>
    </source>
</reference>
<keyword evidence="3" id="KW-1185">Reference proteome</keyword>
<keyword evidence="1" id="KW-0472">Membrane</keyword>
<keyword evidence="1" id="KW-0812">Transmembrane</keyword>
<dbReference type="KEGG" id="dpd:Deipe_2595"/>
<evidence type="ECO:0000256" key="1">
    <source>
        <dbReference type="SAM" id="Phobius"/>
    </source>
</evidence>
<evidence type="ECO:0000313" key="2">
    <source>
        <dbReference type="EMBL" id="AFZ68060.1"/>
    </source>
</evidence>
<name>L0A4X2_DEIPD</name>
<feature type="transmembrane region" description="Helical" evidence="1">
    <location>
        <begin position="30"/>
        <end position="53"/>
    </location>
</feature>
<dbReference type="AlphaFoldDB" id="L0A4X2"/>
<evidence type="ECO:0000313" key="3">
    <source>
        <dbReference type="Proteomes" id="UP000010467"/>
    </source>
</evidence>